<evidence type="ECO:0000256" key="8">
    <source>
        <dbReference type="SAM" id="Phobius"/>
    </source>
</evidence>
<dbReference type="InterPro" id="IPR009038">
    <property type="entry name" value="GOLD_dom"/>
</dbReference>
<feature type="chain" id="PRO_5041443361" evidence="9">
    <location>
        <begin position="20"/>
        <end position="205"/>
    </location>
</feature>
<comment type="similarity">
    <text evidence="2 7">Belongs to the EMP24/GP25L family.</text>
</comment>
<proteinExistence type="inferred from homology"/>
<evidence type="ECO:0000313" key="12">
    <source>
        <dbReference type="Proteomes" id="UP001174909"/>
    </source>
</evidence>
<dbReference type="SMART" id="SM01190">
    <property type="entry name" value="EMP24_GP25L"/>
    <property type="match status" value="1"/>
</dbReference>
<dbReference type="EMBL" id="CASHTH010000571">
    <property type="protein sequence ID" value="CAI8004795.1"/>
    <property type="molecule type" value="Genomic_DNA"/>
</dbReference>
<feature type="transmembrane region" description="Helical" evidence="8">
    <location>
        <begin position="172"/>
        <end position="194"/>
    </location>
</feature>
<evidence type="ECO:0000256" key="1">
    <source>
        <dbReference type="ARBA" id="ARBA00004479"/>
    </source>
</evidence>
<evidence type="ECO:0000259" key="10">
    <source>
        <dbReference type="PROSITE" id="PS50866"/>
    </source>
</evidence>
<reference evidence="11" key="1">
    <citation type="submission" date="2023-03" db="EMBL/GenBank/DDBJ databases">
        <authorList>
            <person name="Steffen K."/>
            <person name="Cardenas P."/>
        </authorList>
    </citation>
    <scope>NUCLEOTIDE SEQUENCE</scope>
</reference>
<dbReference type="PANTHER" id="PTHR22811">
    <property type="entry name" value="TRANSMEMBRANE EMP24 DOMAIN-CONTAINING PROTEIN"/>
    <property type="match status" value="1"/>
</dbReference>
<dbReference type="Pfam" id="PF01105">
    <property type="entry name" value="EMP24_GP25L"/>
    <property type="match status" value="1"/>
</dbReference>
<comment type="subcellular location">
    <subcellularLocation>
        <location evidence="1 7">Membrane</location>
        <topology evidence="1 7">Single-pass type I membrane protein</topology>
    </subcellularLocation>
</comment>
<dbReference type="GO" id="GO:0016020">
    <property type="term" value="C:membrane"/>
    <property type="evidence" value="ECO:0007669"/>
    <property type="project" value="UniProtKB-SubCell"/>
</dbReference>
<keyword evidence="3 7" id="KW-0812">Transmembrane</keyword>
<dbReference type="InterPro" id="IPR015720">
    <property type="entry name" value="Emp24-like"/>
</dbReference>
<keyword evidence="4 9" id="KW-0732">Signal</keyword>
<evidence type="ECO:0000256" key="5">
    <source>
        <dbReference type="ARBA" id="ARBA00022989"/>
    </source>
</evidence>
<feature type="signal peptide" evidence="9">
    <location>
        <begin position="1"/>
        <end position="19"/>
    </location>
</feature>
<name>A0AA35W1X8_GEOBA</name>
<feature type="domain" description="GOLD" evidence="10">
    <location>
        <begin position="29"/>
        <end position="139"/>
    </location>
</feature>
<dbReference type="PROSITE" id="PS50866">
    <property type="entry name" value="GOLD"/>
    <property type="match status" value="1"/>
</dbReference>
<keyword evidence="5 8" id="KW-1133">Transmembrane helix</keyword>
<protein>
    <submittedName>
        <fullName evidence="11">Transmembrane emp24 domain-containing protein 10</fullName>
    </submittedName>
</protein>
<keyword evidence="12" id="KW-1185">Reference proteome</keyword>
<evidence type="ECO:0000256" key="6">
    <source>
        <dbReference type="ARBA" id="ARBA00023136"/>
    </source>
</evidence>
<dbReference type="Proteomes" id="UP001174909">
    <property type="component" value="Unassembled WGS sequence"/>
</dbReference>
<dbReference type="AlphaFoldDB" id="A0AA35W1X8"/>
<evidence type="ECO:0000256" key="9">
    <source>
        <dbReference type="SAM" id="SignalP"/>
    </source>
</evidence>
<organism evidence="11 12">
    <name type="scientific">Geodia barretti</name>
    <name type="common">Barrett's horny sponge</name>
    <dbReference type="NCBI Taxonomy" id="519541"/>
    <lineage>
        <taxon>Eukaryota</taxon>
        <taxon>Metazoa</taxon>
        <taxon>Porifera</taxon>
        <taxon>Demospongiae</taxon>
        <taxon>Heteroscleromorpha</taxon>
        <taxon>Tetractinellida</taxon>
        <taxon>Astrophorina</taxon>
        <taxon>Geodiidae</taxon>
        <taxon>Geodia</taxon>
    </lineage>
</organism>
<sequence length="205" mass="23792">MKRTLIVAYLLSLVAGSLAISFRLEPEIRKCVKEEVHKDVLVVGEYRLSELAGQRTDVVVADSKGHTLFRKESATKGRFAFTTEEYDMFEVCFYSVVTGHGGEQEREVHLQLKHGVEAKNYDDLAKAEKLKPMELELRRLEDLAESIVNDFAYMRAREEEMRDTNESTNSRVLYFGVFSMLCLLFLAAWQIFYLRRFFQAKKLIE</sequence>
<evidence type="ECO:0000256" key="7">
    <source>
        <dbReference type="RuleBase" id="RU003827"/>
    </source>
</evidence>
<gene>
    <name evidence="11" type="ORF">GBAR_LOCUS4008</name>
</gene>
<evidence type="ECO:0000256" key="3">
    <source>
        <dbReference type="ARBA" id="ARBA00022692"/>
    </source>
</evidence>
<keyword evidence="6 8" id="KW-0472">Membrane</keyword>
<evidence type="ECO:0000256" key="2">
    <source>
        <dbReference type="ARBA" id="ARBA00007104"/>
    </source>
</evidence>
<comment type="caution">
    <text evidence="11">The sequence shown here is derived from an EMBL/GenBank/DDBJ whole genome shotgun (WGS) entry which is preliminary data.</text>
</comment>
<evidence type="ECO:0000313" key="11">
    <source>
        <dbReference type="EMBL" id="CAI8004795.1"/>
    </source>
</evidence>
<evidence type="ECO:0000256" key="4">
    <source>
        <dbReference type="ARBA" id="ARBA00022729"/>
    </source>
</evidence>
<accession>A0AA35W1X8</accession>